<feature type="compositionally biased region" description="Low complexity" evidence="1">
    <location>
        <begin position="249"/>
        <end position="287"/>
    </location>
</feature>
<feature type="compositionally biased region" description="Polar residues" evidence="1">
    <location>
        <begin position="363"/>
        <end position="375"/>
    </location>
</feature>
<feature type="region of interest" description="Disordered" evidence="1">
    <location>
        <begin position="56"/>
        <end position="130"/>
    </location>
</feature>
<proteinExistence type="predicted"/>
<gene>
    <name evidence="2" type="ORF">H9847_09505</name>
</gene>
<evidence type="ECO:0000256" key="1">
    <source>
        <dbReference type="SAM" id="MobiDB-lite"/>
    </source>
</evidence>
<sequence>MVRKKSAQKDSLLQPQTTPRKQALDTKHFDAIAGEDDALFAEDDLLDVASLEAAEDSAALNAPAGSALRDRPDVYDYDALDDATHRDDADDGDSDEADDEDEVDALLPRRSSVPAISSTSTNVFDDDESGYDLSDDAATFTAEDTHRAAGFASADDDDGERQRRHLAAVMAHYDPQQHSAKVRAAAAQALFGAAALGDDDESDAVSYDELSLDRDVHESHNIIPLSSSSLSGVKIIKKHAPRSTEVGSTASPTAKNKKNAAASPAPKQQAAALDKAASAAGGNTAHAQEAESVSPPAAAQSTSAAPFTGRKASHHTKSKGLPTTKAHKRLAAVAAILLGSEAEGSTAQTRLKQVTQIMLGTTDKAATTSAPQTPIATDKSKAPQKATMKPWK</sequence>
<feature type="compositionally biased region" description="Polar residues" evidence="1">
    <location>
        <begin position="114"/>
        <end position="123"/>
    </location>
</feature>
<accession>A0A948TI39</accession>
<dbReference type="Proteomes" id="UP000733611">
    <property type="component" value="Unassembled WGS sequence"/>
</dbReference>
<feature type="compositionally biased region" description="Acidic residues" evidence="1">
    <location>
        <begin position="89"/>
        <end position="104"/>
    </location>
</feature>
<feature type="region of interest" description="Disordered" evidence="1">
    <location>
        <begin position="363"/>
        <end position="392"/>
    </location>
</feature>
<reference evidence="2" key="2">
    <citation type="submission" date="2021-04" db="EMBL/GenBank/DDBJ databases">
        <authorList>
            <person name="Gilroy R."/>
        </authorList>
    </citation>
    <scope>NUCLEOTIDE SEQUENCE</scope>
    <source>
        <strain evidence="2">378</strain>
    </source>
</reference>
<evidence type="ECO:0000313" key="2">
    <source>
        <dbReference type="EMBL" id="MBU3845078.1"/>
    </source>
</evidence>
<evidence type="ECO:0000313" key="3">
    <source>
        <dbReference type="Proteomes" id="UP000733611"/>
    </source>
</evidence>
<reference evidence="2" key="1">
    <citation type="journal article" date="2021" name="PeerJ">
        <title>Extensive microbial diversity within the chicken gut microbiome revealed by metagenomics and culture.</title>
        <authorList>
            <person name="Gilroy R."/>
            <person name="Ravi A."/>
            <person name="Getino M."/>
            <person name="Pursley I."/>
            <person name="Horton D.L."/>
            <person name="Alikhan N.F."/>
            <person name="Baker D."/>
            <person name="Gharbi K."/>
            <person name="Hall N."/>
            <person name="Watson M."/>
            <person name="Adriaenssens E.M."/>
            <person name="Foster-Nyarko E."/>
            <person name="Jarju S."/>
            <person name="Secka A."/>
            <person name="Antonio M."/>
            <person name="Oren A."/>
            <person name="Chaudhuri R.R."/>
            <person name="La Ragione R."/>
            <person name="Hildebrand F."/>
            <person name="Pallen M.J."/>
        </authorList>
    </citation>
    <scope>NUCLEOTIDE SEQUENCE</scope>
    <source>
        <strain evidence="2">378</strain>
    </source>
</reference>
<organism evidence="2 3">
    <name type="scientific">Candidatus Anaerobiospirillum pullicola</name>
    <dbReference type="NCBI Taxonomy" id="2838451"/>
    <lineage>
        <taxon>Bacteria</taxon>
        <taxon>Pseudomonadati</taxon>
        <taxon>Pseudomonadota</taxon>
        <taxon>Gammaproteobacteria</taxon>
        <taxon>Aeromonadales</taxon>
        <taxon>Succinivibrionaceae</taxon>
        <taxon>Anaerobiospirillum</taxon>
    </lineage>
</organism>
<dbReference type="AlphaFoldDB" id="A0A948TI39"/>
<feature type="compositionally biased region" description="Polar residues" evidence="1">
    <location>
        <begin position="9"/>
        <end position="20"/>
    </location>
</feature>
<feature type="region of interest" description="Disordered" evidence="1">
    <location>
        <begin position="1"/>
        <end position="25"/>
    </location>
</feature>
<name>A0A948TI39_9GAMM</name>
<dbReference type="EMBL" id="JAHLFE010000193">
    <property type="protein sequence ID" value="MBU3845078.1"/>
    <property type="molecule type" value="Genomic_DNA"/>
</dbReference>
<feature type="region of interest" description="Disordered" evidence="1">
    <location>
        <begin position="240"/>
        <end position="325"/>
    </location>
</feature>
<comment type="caution">
    <text evidence="2">The sequence shown here is derived from an EMBL/GenBank/DDBJ whole genome shotgun (WGS) entry which is preliminary data.</text>
</comment>
<protein>
    <submittedName>
        <fullName evidence="2">Uncharacterized protein</fullName>
    </submittedName>
</protein>
<feature type="compositionally biased region" description="Low complexity" evidence="1">
    <location>
        <begin position="294"/>
        <end position="306"/>
    </location>
</feature>